<organism evidence="1 2">
    <name type="scientific">Bacillus phage vB_BsuM-Goe3</name>
    <dbReference type="NCBI Taxonomy" id="1933063"/>
    <lineage>
        <taxon>Viruses</taxon>
        <taxon>Duplodnaviria</taxon>
        <taxon>Heunggongvirae</taxon>
        <taxon>Uroviricota</taxon>
        <taxon>Caudoviricetes</taxon>
        <taxon>Herelleviridae</taxon>
        <taxon>Bastillevirinae</taxon>
        <taxon>Grisebachstrassevirus</taxon>
        <taxon>Grisebachstrassevirus goe3</taxon>
    </lineage>
</organism>
<evidence type="ECO:0000313" key="1">
    <source>
        <dbReference type="EMBL" id="APZ82684.1"/>
    </source>
</evidence>
<dbReference type="Proteomes" id="UP000221795">
    <property type="component" value="Segment"/>
</dbReference>
<accession>A0A217ERE9</accession>
<reference evidence="1" key="1">
    <citation type="journal article" date="2017" name="Viruses">
        <title>Characterization of Bacillus subtilis Viruses vB_BsuM-Goe2 and vB_BsuM-Goe3.</title>
        <authorList>
            <person name="Willms I.M."/>
            <person name="Hoppert M."/>
            <person name="Hertel R."/>
        </authorList>
    </citation>
    <scope>NUCLEOTIDE SEQUENCE [LARGE SCALE GENOMIC DNA]</scope>
</reference>
<protein>
    <submittedName>
        <fullName evidence="1">Uncharacterized protein</fullName>
    </submittedName>
</protein>
<proteinExistence type="predicted"/>
<evidence type="ECO:0000313" key="2">
    <source>
        <dbReference type="Proteomes" id="UP000221795"/>
    </source>
</evidence>
<organismHost>
    <name type="scientific">Bacillus subtilis</name>
    <dbReference type="NCBI Taxonomy" id="1423"/>
</organismHost>
<gene>
    <name evidence="1" type="ORF">Goe3_c22300</name>
</gene>
<dbReference type="EMBL" id="KY368640">
    <property type="protein sequence ID" value="APZ82684.1"/>
    <property type="molecule type" value="Genomic_DNA"/>
</dbReference>
<name>A0A217ERE9_BPGO3</name>
<keyword evidence="2" id="KW-1185">Reference proteome</keyword>
<sequence>MKQLDLDLVRSLTRLTQLRDAGWEFITKGTGVYIAIKENHTVMVNSLDDLHKCMSIENDMVVRSVAQ</sequence>